<reference evidence="3 4" key="2">
    <citation type="submission" date="2020-04" db="EMBL/GenBank/DDBJ databases">
        <title>Genome sequencing and assembly of multiple isolates from the Colletotrichum gloeosporioides species complex.</title>
        <authorList>
            <person name="Gan P."/>
            <person name="Shirasu K."/>
        </authorList>
    </citation>
    <scope>NUCLEOTIDE SEQUENCE [LARGE SCALE GENOMIC DNA]</scope>
    <source>
        <strain evidence="3 4">Nara gc5</strain>
    </source>
</reference>
<dbReference type="GO" id="GO:0003676">
    <property type="term" value="F:nucleic acid binding"/>
    <property type="evidence" value="ECO:0007669"/>
    <property type="project" value="InterPro"/>
</dbReference>
<dbReference type="InterPro" id="IPR012337">
    <property type="entry name" value="RNaseH-like_sf"/>
</dbReference>
<accession>A0A7J6IHA1</accession>
<dbReference type="InterPro" id="IPR036397">
    <property type="entry name" value="RNaseH_sf"/>
</dbReference>
<dbReference type="InterPro" id="IPR036085">
    <property type="entry name" value="PAZ_dom_sf"/>
</dbReference>
<dbReference type="AlphaFoldDB" id="A0A7J6IHA1"/>
<reference evidence="3 4" key="1">
    <citation type="submission" date="2012-08" db="EMBL/GenBank/DDBJ databases">
        <authorList>
            <person name="Gan P.H.P."/>
            <person name="Ikeda K."/>
            <person name="Irieda H."/>
            <person name="Narusaka M."/>
            <person name="O'Connell R.J."/>
            <person name="Narusaka Y."/>
            <person name="Takano Y."/>
            <person name="Kubo Y."/>
            <person name="Shirasu K."/>
        </authorList>
    </citation>
    <scope>NUCLEOTIDE SEQUENCE [LARGE SCALE GENOMIC DNA]</scope>
    <source>
        <strain evidence="3 4">Nara gc5</strain>
    </source>
</reference>
<gene>
    <name evidence="3" type="primary">AGO5-1</name>
    <name evidence="3" type="ORF">CGGC5_v016012</name>
</gene>
<protein>
    <submittedName>
        <fullName evidence="3">Protein argonaute 5</fullName>
    </submittedName>
</protein>
<dbReference type="Pfam" id="PF16487">
    <property type="entry name" value="ArgoMid"/>
    <property type="match status" value="1"/>
</dbReference>
<dbReference type="Pfam" id="PF16488">
    <property type="entry name" value="ArgoL2"/>
    <property type="match status" value="1"/>
</dbReference>
<dbReference type="Pfam" id="PF02171">
    <property type="entry name" value="Piwi"/>
    <property type="match status" value="1"/>
</dbReference>
<feature type="region of interest" description="Disordered" evidence="1">
    <location>
        <begin position="1"/>
        <end position="107"/>
    </location>
</feature>
<name>A0A7J6IHA1_COLFN</name>
<dbReference type="PROSITE" id="PS50822">
    <property type="entry name" value="PIWI"/>
    <property type="match status" value="1"/>
</dbReference>
<dbReference type="RefSeq" id="XP_031876298.2">
    <property type="nucleotide sequence ID" value="XM_032027283.2"/>
</dbReference>
<keyword evidence="4" id="KW-1185">Reference proteome</keyword>
<feature type="compositionally biased region" description="Gly residues" evidence="1">
    <location>
        <begin position="226"/>
        <end position="236"/>
    </location>
</feature>
<feature type="compositionally biased region" description="Gly residues" evidence="1">
    <location>
        <begin position="40"/>
        <end position="64"/>
    </location>
</feature>
<dbReference type="InterPro" id="IPR045246">
    <property type="entry name" value="Piwi_ago-like"/>
</dbReference>
<dbReference type="Gene3D" id="3.40.50.2300">
    <property type="match status" value="1"/>
</dbReference>
<proteinExistence type="predicted"/>
<dbReference type="GeneID" id="43611413"/>
<dbReference type="PANTHER" id="PTHR22891">
    <property type="entry name" value="EUKARYOTIC TRANSLATION INITIATION FACTOR 2C"/>
    <property type="match status" value="1"/>
</dbReference>
<evidence type="ECO:0000256" key="1">
    <source>
        <dbReference type="SAM" id="MobiDB-lite"/>
    </source>
</evidence>
<feature type="compositionally biased region" description="Gly residues" evidence="1">
    <location>
        <begin position="71"/>
        <end position="80"/>
    </location>
</feature>
<dbReference type="Pfam" id="PF16486">
    <property type="entry name" value="ArgoN"/>
    <property type="match status" value="1"/>
</dbReference>
<dbReference type="OrthoDB" id="10252740at2759"/>
<dbReference type="EMBL" id="ANPB02000010">
    <property type="protein sequence ID" value="KAF4475414.1"/>
    <property type="molecule type" value="Genomic_DNA"/>
</dbReference>
<dbReference type="InterPro" id="IPR032472">
    <property type="entry name" value="ArgoL2"/>
</dbReference>
<evidence type="ECO:0000313" key="4">
    <source>
        <dbReference type="Proteomes" id="UP000011096"/>
    </source>
</evidence>
<dbReference type="InterPro" id="IPR014811">
    <property type="entry name" value="ArgoL1"/>
</dbReference>
<dbReference type="SMART" id="SM00950">
    <property type="entry name" value="Piwi"/>
    <property type="match status" value="1"/>
</dbReference>
<dbReference type="Pfam" id="PF08699">
    <property type="entry name" value="ArgoL1"/>
    <property type="match status" value="1"/>
</dbReference>
<dbReference type="InterPro" id="IPR003165">
    <property type="entry name" value="Piwi"/>
</dbReference>
<dbReference type="SMART" id="SM01163">
    <property type="entry name" value="DUF1785"/>
    <property type="match status" value="1"/>
</dbReference>
<feature type="compositionally biased region" description="Gly residues" evidence="1">
    <location>
        <begin position="7"/>
        <end position="16"/>
    </location>
</feature>
<dbReference type="Proteomes" id="UP000011096">
    <property type="component" value="Unassembled WGS sequence"/>
</dbReference>
<dbReference type="SUPFAM" id="SSF53098">
    <property type="entry name" value="Ribonuclease H-like"/>
    <property type="match status" value="1"/>
</dbReference>
<evidence type="ECO:0000313" key="3">
    <source>
        <dbReference type="EMBL" id="KAF4475414.1"/>
    </source>
</evidence>
<feature type="compositionally biased region" description="Basic and acidic residues" evidence="1">
    <location>
        <begin position="29"/>
        <end position="39"/>
    </location>
</feature>
<feature type="domain" description="Piwi" evidence="2">
    <location>
        <begin position="732"/>
        <end position="1047"/>
    </location>
</feature>
<dbReference type="InParanoid" id="A0A7J6IHA1"/>
<comment type="caution">
    <text evidence="3">The sequence shown here is derived from an EMBL/GenBank/DDBJ whole genome shotgun (WGS) entry which is preliminary data.</text>
</comment>
<dbReference type="InterPro" id="IPR032474">
    <property type="entry name" value="Argonaute_N"/>
</dbReference>
<feature type="region of interest" description="Disordered" evidence="1">
    <location>
        <begin position="213"/>
        <end position="243"/>
    </location>
</feature>
<dbReference type="SUPFAM" id="SSF101690">
    <property type="entry name" value="PAZ domain"/>
    <property type="match status" value="1"/>
</dbReference>
<organism evidence="3 4">
    <name type="scientific">Colletotrichum fructicola (strain Nara gc5)</name>
    <name type="common">Anthracnose fungus</name>
    <name type="synonym">Colletotrichum gloeosporioides (strain Nara gc5)</name>
    <dbReference type="NCBI Taxonomy" id="1213859"/>
    <lineage>
        <taxon>Eukaryota</taxon>
        <taxon>Fungi</taxon>
        <taxon>Dikarya</taxon>
        <taxon>Ascomycota</taxon>
        <taxon>Pezizomycotina</taxon>
        <taxon>Sordariomycetes</taxon>
        <taxon>Hypocreomycetidae</taxon>
        <taxon>Glomerellales</taxon>
        <taxon>Glomerellaceae</taxon>
        <taxon>Colletotrichum</taxon>
        <taxon>Colletotrichum gloeosporioides species complex</taxon>
    </lineage>
</organism>
<dbReference type="Gene3D" id="3.30.420.10">
    <property type="entry name" value="Ribonuclease H-like superfamily/Ribonuclease H"/>
    <property type="match status" value="1"/>
</dbReference>
<dbReference type="InterPro" id="IPR032473">
    <property type="entry name" value="Argonaute_Mid_dom"/>
</dbReference>
<evidence type="ECO:0000259" key="2">
    <source>
        <dbReference type="PROSITE" id="PS50822"/>
    </source>
</evidence>
<dbReference type="CDD" id="cd04657">
    <property type="entry name" value="Piwi_ago-like"/>
    <property type="match status" value="1"/>
</dbReference>
<sequence>MADARGGRGQARGGRGGGDRGRGGGGGRGGDRGRGDRGRGGGGRGSFPRGGGGDPGGRGGGSGFRGDRGGRGGSFGGGGSDRSVRGGNFGGGGDRGRGRGARGGFAPRRDAFEGEAQTFYGQGSVIPQPDTDVTNLENAVVQRQQSKDQALVKKMGSMKLTDSTVSFMPCRPAFGTKGKQIVVWTNYFRLLIKPVVLYRYNLEVRKGEIADAPADEPKSKRKGKAQAGGGGGGGSNGPPTSVPKRKLKIILQHALAELRRLEPNAVLATEFKSQLVSLNKLQLAKNPIVVRFKNESATREELFNVKIVGETEAPLAAMAQYLRDMVDPSDPDDAHFPRFETSVDALNVVLGHSSRANDEVAAVGKGRFFPYGPGASSARLGQQGPLTAIRGFFQSVRLATSRALLNVNVTHGVFKTDVLVSDLCRWSGVNAFGTGNINAQDTVHMRLRGLSKFLAKTRVTVRFRTADDKEVTANKAIHGLAYSRDLDSNVVFSRGFLYGGPQEVRFQLNPTEGQTKVLSNKPPDKTLPLVNLSTPSKPMFFPAERCTITASQSVRSKLSRDETTAMLEFACRSPFANAVSIERNSAAALGLDEPTLKDFGITIDKRLLTVIARELPPPVVTYADQKTLHPRSGSWNLGGVKFVKPGPKITNWNWVRITEGPNPRVSTEVVEESVQKFVDFLNESGVAIDTQAPKIRHQITVRRPTATGDIRRAFAALADDTTKAKGTTKGFFLLVILPQQDNTLYGAIKSLANIHFSFHTICSVEEKFLQDNTQIFANISLKWNLKNSSNSHLIKDTIDIVTSGKAMIIGYDVTHPTNMSNDRSIAPSLVRMVASVDRDLGQWPAVAWEQPPRQEMLGDKLTEHFKHRLVLWRQRNQNKLPESIIIYRDGVSESQFTQVLEIELPMIRKACDQLYPPKQRPKLAVIMSVKRHQTRFYPASDQNMDLKSRNIKNGTVVDRSVTQAHTWDFFLTAHTALKGTARPAHYTMLMDEIFREKYGVGAPAADQLEKLTHNLCYLFGRATKAVSICPPAYYADILCDRARLHRPHLFDESDTASTTTGSQTAAPLNATQVHPNLRDTMYYI</sequence>